<evidence type="ECO:0000313" key="3">
    <source>
        <dbReference type="Proteomes" id="UP000299102"/>
    </source>
</evidence>
<protein>
    <submittedName>
        <fullName evidence="2">Uncharacterized protein</fullName>
    </submittedName>
</protein>
<organism evidence="2 3">
    <name type="scientific">Eumeta variegata</name>
    <name type="common">Bagworm moth</name>
    <name type="synonym">Eumeta japonica</name>
    <dbReference type="NCBI Taxonomy" id="151549"/>
    <lineage>
        <taxon>Eukaryota</taxon>
        <taxon>Metazoa</taxon>
        <taxon>Ecdysozoa</taxon>
        <taxon>Arthropoda</taxon>
        <taxon>Hexapoda</taxon>
        <taxon>Insecta</taxon>
        <taxon>Pterygota</taxon>
        <taxon>Neoptera</taxon>
        <taxon>Endopterygota</taxon>
        <taxon>Lepidoptera</taxon>
        <taxon>Glossata</taxon>
        <taxon>Ditrysia</taxon>
        <taxon>Tineoidea</taxon>
        <taxon>Psychidae</taxon>
        <taxon>Oiketicinae</taxon>
        <taxon>Eumeta</taxon>
    </lineage>
</organism>
<evidence type="ECO:0000256" key="1">
    <source>
        <dbReference type="SAM" id="MobiDB-lite"/>
    </source>
</evidence>
<keyword evidence="3" id="KW-1185">Reference proteome</keyword>
<comment type="caution">
    <text evidence="2">The sequence shown here is derived from an EMBL/GenBank/DDBJ whole genome shotgun (WGS) entry which is preliminary data.</text>
</comment>
<reference evidence="2 3" key="1">
    <citation type="journal article" date="2019" name="Commun. Biol.">
        <title>The bagworm genome reveals a unique fibroin gene that provides high tensile strength.</title>
        <authorList>
            <person name="Kono N."/>
            <person name="Nakamura H."/>
            <person name="Ohtoshi R."/>
            <person name="Tomita M."/>
            <person name="Numata K."/>
            <person name="Arakawa K."/>
        </authorList>
    </citation>
    <scope>NUCLEOTIDE SEQUENCE [LARGE SCALE GENOMIC DNA]</scope>
</reference>
<dbReference type="EMBL" id="BGZK01000011">
    <property type="protein sequence ID" value="GBP03847.1"/>
    <property type="molecule type" value="Genomic_DNA"/>
</dbReference>
<dbReference type="AlphaFoldDB" id="A0A4C1SR89"/>
<name>A0A4C1SR89_EUMVA</name>
<sequence length="79" mass="8524">MRACERSGVAEVSKLGRVSVRRTEAAADRTGAPPPPPAGRHTLLAHAPLDHIYSQPPHLESTISISKVFYKSYVMSTAP</sequence>
<evidence type="ECO:0000313" key="2">
    <source>
        <dbReference type="EMBL" id="GBP03847.1"/>
    </source>
</evidence>
<accession>A0A4C1SR89</accession>
<dbReference type="Proteomes" id="UP000299102">
    <property type="component" value="Unassembled WGS sequence"/>
</dbReference>
<feature type="region of interest" description="Disordered" evidence="1">
    <location>
        <begin position="20"/>
        <end position="42"/>
    </location>
</feature>
<gene>
    <name evidence="2" type="ORF">EVAR_2536_1</name>
</gene>
<proteinExistence type="predicted"/>